<feature type="domain" description="Disease resistance N-terminal" evidence="6">
    <location>
        <begin position="6"/>
        <end position="97"/>
    </location>
</feature>
<evidence type="ECO:0000256" key="4">
    <source>
        <dbReference type="ARBA" id="ARBA00022821"/>
    </source>
</evidence>
<gene>
    <name evidence="9" type="ORF">SVIM_LOCUS65740</name>
</gene>
<dbReference type="CDD" id="cd14798">
    <property type="entry name" value="RX-CC_like"/>
    <property type="match status" value="1"/>
</dbReference>
<evidence type="ECO:0000313" key="9">
    <source>
        <dbReference type="EMBL" id="VFU26076.1"/>
    </source>
</evidence>
<proteinExistence type="predicted"/>
<keyword evidence="5" id="KW-0067">ATP-binding</keyword>
<evidence type="ECO:0000256" key="3">
    <source>
        <dbReference type="ARBA" id="ARBA00022741"/>
    </source>
</evidence>
<dbReference type="PANTHER" id="PTHR36766:SF40">
    <property type="entry name" value="DISEASE RESISTANCE PROTEIN RGA3"/>
    <property type="match status" value="1"/>
</dbReference>
<dbReference type="Gene3D" id="1.20.5.4130">
    <property type="match status" value="1"/>
</dbReference>
<dbReference type="InterPro" id="IPR041118">
    <property type="entry name" value="Rx_N"/>
</dbReference>
<dbReference type="PANTHER" id="PTHR36766">
    <property type="entry name" value="PLANT BROAD-SPECTRUM MILDEW RESISTANCE PROTEIN RPW8"/>
    <property type="match status" value="1"/>
</dbReference>
<protein>
    <submittedName>
        <fullName evidence="9">Uncharacterized protein</fullName>
    </submittedName>
</protein>
<dbReference type="EMBL" id="CAADRP010000269">
    <property type="protein sequence ID" value="VFU26076.1"/>
    <property type="molecule type" value="Genomic_DNA"/>
</dbReference>
<sequence>MADALVSVVLEQLRLIIAQKVQKEVGLVAGVKDEVRKLESNFQAIQDVLADAEQRQLKEGSIKRWMGQLKNVSYDMDDVLDEWSTAIAKSQMKVNDEHPRKTIKKEGCFDQTVDGTRFPPGKPQNQEMEVTGGECFEALAARSFFQDFRKDEDDGRIIRCKMHDIVHDFAQFMTKNESFSVEIDGGPQSRRCPALNGEGRIIRDDEILEALEPPPNIDSLDISDYQGILQVLPSWFDKLRVVLENWGKIENLHPLGKLPLLEELDVRVMESVRKVGREFLGMEAAADDDSDIRNGEMTPSNTIIAFPRLKSLV</sequence>
<evidence type="ECO:0000256" key="1">
    <source>
        <dbReference type="ARBA" id="ARBA00022614"/>
    </source>
</evidence>
<dbReference type="Pfam" id="PF23559">
    <property type="entry name" value="WHD_DRP"/>
    <property type="match status" value="1"/>
</dbReference>
<keyword evidence="2" id="KW-0677">Repeat</keyword>
<evidence type="ECO:0000259" key="7">
    <source>
        <dbReference type="Pfam" id="PF23559"/>
    </source>
</evidence>
<dbReference type="GO" id="GO:0005524">
    <property type="term" value="F:ATP binding"/>
    <property type="evidence" value="ECO:0007669"/>
    <property type="project" value="UniProtKB-KW"/>
</dbReference>
<evidence type="ECO:0000259" key="6">
    <source>
        <dbReference type="Pfam" id="PF18052"/>
    </source>
</evidence>
<organism evidence="9">
    <name type="scientific">Salix viminalis</name>
    <name type="common">Common osier</name>
    <name type="synonym">Basket willow</name>
    <dbReference type="NCBI Taxonomy" id="40686"/>
    <lineage>
        <taxon>Eukaryota</taxon>
        <taxon>Viridiplantae</taxon>
        <taxon>Streptophyta</taxon>
        <taxon>Embryophyta</taxon>
        <taxon>Tracheophyta</taxon>
        <taxon>Spermatophyta</taxon>
        <taxon>Magnoliopsida</taxon>
        <taxon>eudicotyledons</taxon>
        <taxon>Gunneridae</taxon>
        <taxon>Pentapetalae</taxon>
        <taxon>rosids</taxon>
        <taxon>fabids</taxon>
        <taxon>Malpighiales</taxon>
        <taxon>Salicaceae</taxon>
        <taxon>Saliceae</taxon>
        <taxon>Salix</taxon>
    </lineage>
</organism>
<evidence type="ECO:0000259" key="8">
    <source>
        <dbReference type="Pfam" id="PF25019"/>
    </source>
</evidence>
<dbReference type="AlphaFoldDB" id="A0A6N2KDA0"/>
<evidence type="ECO:0000256" key="2">
    <source>
        <dbReference type="ARBA" id="ARBA00022737"/>
    </source>
</evidence>
<feature type="domain" description="R13L1/DRL21-like LRR repeat region" evidence="8">
    <location>
        <begin position="203"/>
        <end position="268"/>
    </location>
</feature>
<keyword evidence="1" id="KW-0433">Leucine-rich repeat</keyword>
<accession>A0A6N2KDA0</accession>
<dbReference type="InterPro" id="IPR058922">
    <property type="entry name" value="WHD_DRP"/>
</dbReference>
<dbReference type="InterPro" id="IPR038005">
    <property type="entry name" value="RX-like_CC"/>
</dbReference>
<reference evidence="9" key="1">
    <citation type="submission" date="2019-03" db="EMBL/GenBank/DDBJ databases">
        <authorList>
            <person name="Mank J."/>
            <person name="Almeida P."/>
        </authorList>
    </citation>
    <scope>NUCLEOTIDE SEQUENCE</scope>
    <source>
        <strain evidence="9">78183</strain>
    </source>
</reference>
<keyword evidence="4" id="KW-0611">Plant defense</keyword>
<name>A0A6N2KDA0_SALVM</name>
<dbReference type="Pfam" id="PF18052">
    <property type="entry name" value="Rx_N"/>
    <property type="match status" value="1"/>
</dbReference>
<feature type="domain" description="Disease resistance protein winged helix" evidence="7">
    <location>
        <begin position="124"/>
        <end position="170"/>
    </location>
</feature>
<dbReference type="InterPro" id="IPR056789">
    <property type="entry name" value="LRR_R13L1-DRL21"/>
</dbReference>
<evidence type="ECO:0000256" key="5">
    <source>
        <dbReference type="ARBA" id="ARBA00022840"/>
    </source>
</evidence>
<dbReference type="Pfam" id="PF25019">
    <property type="entry name" value="LRR_R13L1-DRL21"/>
    <property type="match status" value="1"/>
</dbReference>
<dbReference type="GO" id="GO:0006952">
    <property type="term" value="P:defense response"/>
    <property type="evidence" value="ECO:0007669"/>
    <property type="project" value="UniProtKB-KW"/>
</dbReference>
<keyword evidence="3" id="KW-0547">Nucleotide-binding</keyword>